<feature type="chain" id="PRO_5010890050" description="Type 1 fimbrial protein" evidence="1">
    <location>
        <begin position="19"/>
        <end position="95"/>
    </location>
</feature>
<dbReference type="PROSITE" id="PS51257">
    <property type="entry name" value="PROKAR_LIPOPROTEIN"/>
    <property type="match status" value="1"/>
</dbReference>
<organism evidence="2 3">
    <name type="scientific">Mixta gaviniae</name>
    <dbReference type="NCBI Taxonomy" id="665914"/>
    <lineage>
        <taxon>Bacteria</taxon>
        <taxon>Pseudomonadati</taxon>
        <taxon>Pseudomonadota</taxon>
        <taxon>Gammaproteobacteria</taxon>
        <taxon>Enterobacterales</taxon>
        <taxon>Erwiniaceae</taxon>
        <taxon>Mixta</taxon>
    </lineage>
</organism>
<proteinExistence type="predicted"/>
<dbReference type="AlphaFoldDB" id="A0A1X1DF48"/>
<dbReference type="RefSeq" id="WP_104957912.1">
    <property type="nucleotide sequence ID" value="NZ_CP026377.1"/>
</dbReference>
<evidence type="ECO:0008006" key="4">
    <source>
        <dbReference type="Google" id="ProtNLM"/>
    </source>
</evidence>
<dbReference type="EMBL" id="CP026377">
    <property type="protein sequence ID" value="AUX94078.1"/>
    <property type="molecule type" value="Genomic_DNA"/>
</dbReference>
<dbReference type="OrthoDB" id="6458927at2"/>
<protein>
    <recommendedName>
        <fullName evidence="4">Type 1 fimbrial protein</fullName>
    </recommendedName>
</protein>
<evidence type="ECO:0000256" key="1">
    <source>
        <dbReference type="SAM" id="SignalP"/>
    </source>
</evidence>
<sequence>MKYSALPALLLFSAVACAEDGTVLFTGGIHEVGCHYSVTGQALRSSCYRNGEWRQQSQPLAEIVQEKQRSAPFEERHLTWLDSQHKVGVVTISVP</sequence>
<feature type="signal peptide" evidence="1">
    <location>
        <begin position="1"/>
        <end position="18"/>
    </location>
</feature>
<evidence type="ECO:0000313" key="3">
    <source>
        <dbReference type="Proteomes" id="UP000238365"/>
    </source>
</evidence>
<gene>
    <name evidence="2" type="ORF">C2E15_13995</name>
</gene>
<accession>A0A1X1DF48</accession>
<dbReference type="KEGG" id="pgz:C2E15_13995"/>
<name>A0A1X1DF48_9GAMM</name>
<evidence type="ECO:0000313" key="2">
    <source>
        <dbReference type="EMBL" id="AUX94078.1"/>
    </source>
</evidence>
<dbReference type="Proteomes" id="UP000238365">
    <property type="component" value="Chromosome"/>
</dbReference>
<reference evidence="2 3" key="1">
    <citation type="submission" date="2018-01" db="EMBL/GenBank/DDBJ databases">
        <title>Complete and assembled Genome of Pantoea gaviniae DSM22758T.</title>
        <authorList>
            <person name="Stevens M.J.A."/>
            <person name="Zurfluh K."/>
            <person name="Stephan R."/>
        </authorList>
    </citation>
    <scope>NUCLEOTIDE SEQUENCE [LARGE SCALE GENOMIC DNA]</scope>
    <source>
        <strain evidence="2 3">DSM 22758</strain>
    </source>
</reference>
<keyword evidence="1" id="KW-0732">Signal</keyword>
<keyword evidence="3" id="KW-1185">Reference proteome</keyword>